<reference evidence="11 12" key="1">
    <citation type="journal article" date="2023" name="Sci. Data">
        <title>Genome assembly of the Korean intertidal mud-creeper Batillaria attramentaria.</title>
        <authorList>
            <person name="Patra A.K."/>
            <person name="Ho P.T."/>
            <person name="Jun S."/>
            <person name="Lee S.J."/>
            <person name="Kim Y."/>
            <person name="Won Y.J."/>
        </authorList>
    </citation>
    <scope>NUCLEOTIDE SEQUENCE [LARGE SCALE GENOMIC DNA]</scope>
    <source>
        <strain evidence="11">Wonlab-2016</strain>
    </source>
</reference>
<evidence type="ECO:0000313" key="12">
    <source>
        <dbReference type="Proteomes" id="UP001519460"/>
    </source>
</evidence>
<feature type="domain" description="Serine hydroxymethyltransferase-like" evidence="10">
    <location>
        <begin position="14"/>
        <end position="408"/>
    </location>
</feature>
<gene>
    <name evidence="11" type="ORF">BaRGS_00006313</name>
</gene>
<keyword evidence="5 9" id="KW-0554">One-carbon metabolism</keyword>
<evidence type="ECO:0000313" key="11">
    <source>
        <dbReference type="EMBL" id="KAK7502360.1"/>
    </source>
</evidence>
<organism evidence="11 12">
    <name type="scientific">Batillaria attramentaria</name>
    <dbReference type="NCBI Taxonomy" id="370345"/>
    <lineage>
        <taxon>Eukaryota</taxon>
        <taxon>Metazoa</taxon>
        <taxon>Spiralia</taxon>
        <taxon>Lophotrochozoa</taxon>
        <taxon>Mollusca</taxon>
        <taxon>Gastropoda</taxon>
        <taxon>Caenogastropoda</taxon>
        <taxon>Sorbeoconcha</taxon>
        <taxon>Cerithioidea</taxon>
        <taxon>Batillariidae</taxon>
        <taxon>Batillaria</taxon>
    </lineage>
</organism>
<dbReference type="PIRSF" id="PIRSF000412">
    <property type="entry name" value="SHMT"/>
    <property type="match status" value="1"/>
</dbReference>
<dbReference type="Proteomes" id="UP001519460">
    <property type="component" value="Unassembled WGS sequence"/>
</dbReference>
<dbReference type="Pfam" id="PF00464">
    <property type="entry name" value="SHMT"/>
    <property type="match status" value="1"/>
</dbReference>
<sequence>MSGDRIWLQDDIRTDDPEMASLILAEKERQRKGLEMIASENFASKSVLQALGSCLNNKYSEGQPGQRYYGGNEIIDKVERLCQKRALEVYGLNPEEWGVNVQPHSGSPANFAVYTAVVEPHGRIMGLYLPDGGHLSHGFMTGNKRVSATSVFFESFPYKVDPATGLIDYDKLRENANLFLPKLIVAGVSCYSRNLDYKRFREIADEVGAYLLADMAHISGLVAGGVVPSPFEYCDIVTTTTHKSLRGPRSGMIFFRKGVRKVLKNGDKVKYELERKINEAVFPGLQGGPHNHQIAAVAVALKQAMTPEFKVYQQQVVANAKVMSKALQEHGYHIVSGGTDTHLVLVDLRPQKLDGARAEKVLEEIGIAVNKNTCPGDKSALKPSGLRLGTPALTSRNLREADMERVVELFHAAIELTKEINSSCGPLLKEFKTKVDEDPDVRAKLKALKDQVEKFAVTFPMPGFDDW</sequence>
<keyword evidence="12" id="KW-1185">Reference proteome</keyword>
<protein>
    <recommendedName>
        <fullName evidence="9">Serine hydroxymethyltransferase</fullName>
        <ecNumber evidence="9">2.1.2.1</ecNumber>
    </recommendedName>
</protein>
<dbReference type="AlphaFoldDB" id="A0ABD0LS40"/>
<dbReference type="PANTHER" id="PTHR11680">
    <property type="entry name" value="SERINE HYDROXYMETHYLTRANSFERASE"/>
    <property type="match status" value="1"/>
</dbReference>
<dbReference type="FunFam" id="3.40.640.10:FF:000050">
    <property type="entry name" value="Serine hydroxymethyltransferase"/>
    <property type="match status" value="1"/>
</dbReference>
<dbReference type="InterPro" id="IPR019798">
    <property type="entry name" value="Ser_HO-MeTrfase_PLP_BS"/>
</dbReference>
<comment type="similarity">
    <text evidence="4 9">Belongs to the SHMT family.</text>
</comment>
<dbReference type="Gene3D" id="3.40.640.10">
    <property type="entry name" value="Type I PLP-dependent aspartate aminotransferase-like (Major domain)"/>
    <property type="match status" value="1"/>
</dbReference>
<dbReference type="NCBIfam" id="NF000586">
    <property type="entry name" value="PRK00011.1"/>
    <property type="match status" value="1"/>
</dbReference>
<evidence type="ECO:0000256" key="3">
    <source>
        <dbReference type="ARBA" id="ARBA00004777"/>
    </source>
</evidence>
<evidence type="ECO:0000256" key="7">
    <source>
        <dbReference type="ARBA" id="ARBA00022898"/>
    </source>
</evidence>
<dbReference type="GO" id="GO:0004372">
    <property type="term" value="F:glycine hydroxymethyltransferase activity"/>
    <property type="evidence" value="ECO:0007669"/>
    <property type="project" value="UniProtKB-EC"/>
</dbReference>
<evidence type="ECO:0000256" key="6">
    <source>
        <dbReference type="ARBA" id="ARBA00022679"/>
    </source>
</evidence>
<dbReference type="EC" id="2.1.2.1" evidence="9"/>
<proteinExistence type="inferred from homology"/>
<dbReference type="InterPro" id="IPR015422">
    <property type="entry name" value="PyrdxlP-dep_Trfase_small"/>
</dbReference>
<dbReference type="InterPro" id="IPR015421">
    <property type="entry name" value="PyrdxlP-dep_Trfase_major"/>
</dbReference>
<dbReference type="InterPro" id="IPR039429">
    <property type="entry name" value="SHMT-like_dom"/>
</dbReference>
<comment type="catalytic activity">
    <reaction evidence="9">
        <text>(6R)-5,10-methylene-5,6,7,8-tetrahydrofolate + glycine + H2O = (6S)-5,6,7,8-tetrahydrofolate + L-serine</text>
        <dbReference type="Rhea" id="RHEA:15481"/>
        <dbReference type="ChEBI" id="CHEBI:15377"/>
        <dbReference type="ChEBI" id="CHEBI:15636"/>
        <dbReference type="ChEBI" id="CHEBI:33384"/>
        <dbReference type="ChEBI" id="CHEBI:57305"/>
        <dbReference type="ChEBI" id="CHEBI:57453"/>
        <dbReference type="EC" id="2.1.2.1"/>
    </reaction>
</comment>
<evidence type="ECO:0000256" key="8">
    <source>
        <dbReference type="PIRSR" id="PIRSR000412-50"/>
    </source>
</evidence>
<keyword evidence="6 9" id="KW-0808">Transferase</keyword>
<evidence type="ECO:0000259" key="10">
    <source>
        <dbReference type="Pfam" id="PF00464"/>
    </source>
</evidence>
<dbReference type="GO" id="GO:0006730">
    <property type="term" value="P:one-carbon metabolic process"/>
    <property type="evidence" value="ECO:0007669"/>
    <property type="project" value="UniProtKB-KW"/>
</dbReference>
<dbReference type="PANTHER" id="PTHR11680:SF59">
    <property type="entry name" value="SERINE HYDROXYMETHYLTRANSFERASE, CYTOSOLIC"/>
    <property type="match status" value="1"/>
</dbReference>
<evidence type="ECO:0000256" key="4">
    <source>
        <dbReference type="ARBA" id="ARBA00006376"/>
    </source>
</evidence>
<evidence type="ECO:0000256" key="1">
    <source>
        <dbReference type="ARBA" id="ARBA00001933"/>
    </source>
</evidence>
<comment type="cofactor">
    <cofactor evidence="1 8 9">
        <name>pyridoxal 5'-phosphate</name>
        <dbReference type="ChEBI" id="CHEBI:597326"/>
    </cofactor>
</comment>
<feature type="modified residue" description="N6-(pyridoxal phosphate)lysine" evidence="8">
    <location>
        <position position="243"/>
    </location>
</feature>
<dbReference type="InterPro" id="IPR001085">
    <property type="entry name" value="Ser_HO-MeTrfase"/>
</dbReference>
<accession>A0ABD0LS40</accession>
<keyword evidence="7 8" id="KW-0663">Pyridoxal phosphate</keyword>
<dbReference type="InterPro" id="IPR015424">
    <property type="entry name" value="PyrdxlP-dep_Trfase"/>
</dbReference>
<name>A0ABD0LS40_9CAEN</name>
<dbReference type="HAMAP" id="MF_00051">
    <property type="entry name" value="SHMT"/>
    <property type="match status" value="1"/>
</dbReference>
<evidence type="ECO:0000256" key="2">
    <source>
        <dbReference type="ARBA" id="ARBA00002224"/>
    </source>
</evidence>
<evidence type="ECO:0000256" key="9">
    <source>
        <dbReference type="RuleBase" id="RU000585"/>
    </source>
</evidence>
<dbReference type="Gene3D" id="3.90.1150.10">
    <property type="entry name" value="Aspartate Aminotransferase, domain 1"/>
    <property type="match status" value="1"/>
</dbReference>
<dbReference type="CDD" id="cd00378">
    <property type="entry name" value="SHMT"/>
    <property type="match status" value="1"/>
</dbReference>
<dbReference type="EMBL" id="JACVVK020000026">
    <property type="protein sequence ID" value="KAK7502360.1"/>
    <property type="molecule type" value="Genomic_DNA"/>
</dbReference>
<evidence type="ECO:0000256" key="5">
    <source>
        <dbReference type="ARBA" id="ARBA00022563"/>
    </source>
</evidence>
<comment type="caution">
    <text evidence="11">The sequence shown here is derived from an EMBL/GenBank/DDBJ whole genome shotgun (WGS) entry which is preliminary data.</text>
</comment>
<comment type="pathway">
    <text evidence="3 9">One-carbon metabolism; tetrahydrofolate interconversion.</text>
</comment>
<dbReference type="PROSITE" id="PS00096">
    <property type="entry name" value="SHMT"/>
    <property type="match status" value="1"/>
</dbReference>
<comment type="function">
    <text evidence="2 9">Interconversion of serine and glycine.</text>
</comment>
<dbReference type="InterPro" id="IPR049943">
    <property type="entry name" value="Ser_HO-MeTrfase-like"/>
</dbReference>
<dbReference type="SUPFAM" id="SSF53383">
    <property type="entry name" value="PLP-dependent transferases"/>
    <property type="match status" value="1"/>
</dbReference>